<keyword evidence="1" id="KW-0472">Membrane</keyword>
<sequence length="86" mass="10152">MIFVSLIINTVIFFLIINWSYLQKKKADPNYPNRPFSKFILFPLALGIVFTLIVDAFKGVMIYQLILFLVAAILLYWIFFVMNNRK</sequence>
<keyword evidence="1" id="KW-1133">Transmembrane helix</keyword>
<feature type="transmembrane region" description="Helical" evidence="1">
    <location>
        <begin position="60"/>
        <end position="82"/>
    </location>
</feature>
<protein>
    <recommendedName>
        <fullName evidence="3">Amino acid permease</fullName>
    </recommendedName>
</protein>
<evidence type="ECO:0000313" key="2">
    <source>
        <dbReference type="EMBL" id="KUG02969.1"/>
    </source>
</evidence>
<evidence type="ECO:0008006" key="3">
    <source>
        <dbReference type="Google" id="ProtNLM"/>
    </source>
</evidence>
<feature type="transmembrane region" description="Helical" evidence="1">
    <location>
        <begin position="35"/>
        <end position="54"/>
    </location>
</feature>
<keyword evidence="1" id="KW-0812">Transmembrane</keyword>
<evidence type="ECO:0000256" key="1">
    <source>
        <dbReference type="SAM" id="Phobius"/>
    </source>
</evidence>
<gene>
    <name evidence="2" type="ORF">ASZ90_019652</name>
</gene>
<dbReference type="EMBL" id="LNQE01001899">
    <property type="protein sequence ID" value="KUG02969.1"/>
    <property type="molecule type" value="Genomic_DNA"/>
</dbReference>
<dbReference type="AlphaFoldDB" id="A0A0W8E3B9"/>
<feature type="transmembrane region" description="Helical" evidence="1">
    <location>
        <begin position="6"/>
        <end position="23"/>
    </location>
</feature>
<reference evidence="2" key="1">
    <citation type="journal article" date="2015" name="Proc. Natl. Acad. Sci. U.S.A.">
        <title>Networks of energetic and metabolic interactions define dynamics in microbial communities.</title>
        <authorList>
            <person name="Embree M."/>
            <person name="Liu J.K."/>
            <person name="Al-Bassam M.M."/>
            <person name="Zengler K."/>
        </authorList>
    </citation>
    <scope>NUCLEOTIDE SEQUENCE</scope>
</reference>
<organism evidence="2">
    <name type="scientific">hydrocarbon metagenome</name>
    <dbReference type="NCBI Taxonomy" id="938273"/>
    <lineage>
        <taxon>unclassified sequences</taxon>
        <taxon>metagenomes</taxon>
        <taxon>ecological metagenomes</taxon>
    </lineage>
</organism>
<comment type="caution">
    <text evidence="2">The sequence shown here is derived from an EMBL/GenBank/DDBJ whole genome shotgun (WGS) entry which is preliminary data.</text>
</comment>
<accession>A0A0W8E3B9</accession>
<proteinExistence type="predicted"/>
<name>A0A0W8E3B9_9ZZZZ</name>